<name>A0A1B0BYQ8_9MUSC</name>
<accession>A0A1B0BYQ8</accession>
<dbReference type="EnsemblMetazoa" id="GPPI044448-RA">
    <property type="protein sequence ID" value="GPPI044448-PA"/>
    <property type="gene ID" value="GPPI044448"/>
</dbReference>
<reference evidence="3" key="1">
    <citation type="submission" date="2015-01" db="EMBL/GenBank/DDBJ databases">
        <authorList>
            <person name="Aksoy S."/>
            <person name="Warren W."/>
            <person name="Wilson R.K."/>
        </authorList>
    </citation>
    <scope>NUCLEOTIDE SEQUENCE [LARGE SCALE GENOMIC DNA]</scope>
    <source>
        <strain evidence="3">IAEA</strain>
    </source>
</reference>
<feature type="region of interest" description="Disordered" evidence="1">
    <location>
        <begin position="67"/>
        <end position="105"/>
    </location>
</feature>
<evidence type="ECO:0000313" key="2">
    <source>
        <dbReference type="EnsemblMetazoa" id="GPPI044448-PA"/>
    </source>
</evidence>
<evidence type="ECO:0000313" key="3">
    <source>
        <dbReference type="Proteomes" id="UP000092460"/>
    </source>
</evidence>
<dbReference type="Proteomes" id="UP000092460">
    <property type="component" value="Unassembled WGS sequence"/>
</dbReference>
<organism evidence="2 3">
    <name type="scientific">Glossina palpalis gambiensis</name>
    <dbReference type="NCBI Taxonomy" id="67801"/>
    <lineage>
        <taxon>Eukaryota</taxon>
        <taxon>Metazoa</taxon>
        <taxon>Ecdysozoa</taxon>
        <taxon>Arthropoda</taxon>
        <taxon>Hexapoda</taxon>
        <taxon>Insecta</taxon>
        <taxon>Pterygota</taxon>
        <taxon>Neoptera</taxon>
        <taxon>Endopterygota</taxon>
        <taxon>Diptera</taxon>
        <taxon>Brachycera</taxon>
        <taxon>Muscomorpha</taxon>
        <taxon>Hippoboscoidea</taxon>
        <taxon>Glossinidae</taxon>
        <taxon>Glossina</taxon>
    </lineage>
</organism>
<dbReference type="AlphaFoldDB" id="A0A1B0BYQ8"/>
<reference evidence="2" key="2">
    <citation type="submission" date="2020-05" db="UniProtKB">
        <authorList>
            <consortium name="EnsemblMetazoa"/>
        </authorList>
    </citation>
    <scope>IDENTIFICATION</scope>
    <source>
        <strain evidence="2">IAEA</strain>
    </source>
</reference>
<keyword evidence="3" id="KW-1185">Reference proteome</keyword>
<evidence type="ECO:0000256" key="1">
    <source>
        <dbReference type="SAM" id="MobiDB-lite"/>
    </source>
</evidence>
<dbReference type="STRING" id="67801.A0A1B0BYQ8"/>
<dbReference type="VEuPathDB" id="VectorBase:GPPI044448"/>
<feature type="compositionally biased region" description="Polar residues" evidence="1">
    <location>
        <begin position="94"/>
        <end position="105"/>
    </location>
</feature>
<dbReference type="EMBL" id="JXJN01022768">
    <property type="status" value="NOT_ANNOTATED_CDS"/>
    <property type="molecule type" value="Genomic_DNA"/>
</dbReference>
<proteinExistence type="predicted"/>
<protein>
    <submittedName>
        <fullName evidence="2">Uncharacterized protein</fullName>
    </submittedName>
</protein>
<sequence>MTSLPRVTWVNFLRRDELQACFDLDITGTVQEIRRRWAQFINQDHQPKVVTQLLELQTEVEALIRHRSLSPAPHARNGADEVPIDEKAPLHPPTNATTGANKVAA</sequence>